<name>A0A024WNT2_PLAFA</name>
<sequence length="47" mass="5742">MCVYFCYNIISIYNIFKNNLKLSTFFLFLDFKQNNSHNENYLSSLYL</sequence>
<dbReference type="AlphaFoldDB" id="A0A024WNT2"/>
<evidence type="ECO:0000313" key="1">
    <source>
        <dbReference type="EMBL" id="ETW48350.1"/>
    </source>
</evidence>
<protein>
    <submittedName>
        <fullName evidence="1">Uncharacterized protein</fullName>
    </submittedName>
</protein>
<organism evidence="1 2">
    <name type="scientific">Plasmodium falciparum MaliPS096_E11</name>
    <dbReference type="NCBI Taxonomy" id="1036727"/>
    <lineage>
        <taxon>Eukaryota</taxon>
        <taxon>Sar</taxon>
        <taxon>Alveolata</taxon>
        <taxon>Apicomplexa</taxon>
        <taxon>Aconoidasida</taxon>
        <taxon>Haemosporida</taxon>
        <taxon>Plasmodiidae</taxon>
        <taxon>Plasmodium</taxon>
        <taxon>Plasmodium (Laverania)</taxon>
    </lineage>
</organism>
<evidence type="ECO:0000313" key="2">
    <source>
        <dbReference type="Proteomes" id="UP000030699"/>
    </source>
</evidence>
<dbReference type="EMBL" id="KI925579">
    <property type="protein sequence ID" value="ETW48350.1"/>
    <property type="molecule type" value="Genomic_DNA"/>
</dbReference>
<gene>
    <name evidence="1" type="ORF">PFMALIP_03618</name>
</gene>
<dbReference type="Proteomes" id="UP000030699">
    <property type="component" value="Unassembled WGS sequence"/>
</dbReference>
<reference evidence="1 2" key="1">
    <citation type="submission" date="2013-02" db="EMBL/GenBank/DDBJ databases">
        <title>The Genome Annotation of Plasmodium falciparum MaliPS096_E11.</title>
        <authorList>
            <consortium name="The Broad Institute Genome Sequencing Platform"/>
            <consortium name="The Broad Institute Genome Sequencing Center for Infectious Disease"/>
            <person name="Neafsey D."/>
            <person name="Hoffman S."/>
            <person name="Volkman S."/>
            <person name="Rosenthal P."/>
            <person name="Walker B."/>
            <person name="Young S.K."/>
            <person name="Zeng Q."/>
            <person name="Gargeya S."/>
            <person name="Fitzgerald M."/>
            <person name="Haas B."/>
            <person name="Abouelleil A."/>
            <person name="Allen A.W."/>
            <person name="Alvarado L."/>
            <person name="Arachchi H.M."/>
            <person name="Berlin A.M."/>
            <person name="Chapman S.B."/>
            <person name="Gainer-Dewar J."/>
            <person name="Goldberg J."/>
            <person name="Griggs A."/>
            <person name="Gujja S."/>
            <person name="Hansen M."/>
            <person name="Howarth C."/>
            <person name="Imamovic A."/>
            <person name="Ireland A."/>
            <person name="Larimer J."/>
            <person name="McCowan C."/>
            <person name="Murphy C."/>
            <person name="Pearson M."/>
            <person name="Poon T.W."/>
            <person name="Priest M."/>
            <person name="Roberts A."/>
            <person name="Saif S."/>
            <person name="Shea T."/>
            <person name="Sisk P."/>
            <person name="Sykes S."/>
            <person name="Wortman J."/>
            <person name="Nusbaum C."/>
            <person name="Birren B."/>
        </authorList>
    </citation>
    <scope>NUCLEOTIDE SEQUENCE [LARGE SCALE GENOMIC DNA]</scope>
    <source>
        <strain evidence="1 2">MaliPS096_E11</strain>
    </source>
</reference>
<proteinExistence type="predicted"/>
<accession>A0A024WNT2</accession>
<reference evidence="1 2" key="2">
    <citation type="submission" date="2013-02" db="EMBL/GenBank/DDBJ databases">
        <title>The Genome Sequence of Plasmodium falciparum MaliPS096_E11.</title>
        <authorList>
            <consortium name="The Broad Institute Genome Sequencing Platform"/>
            <consortium name="The Broad Institute Genome Sequencing Center for Infectious Disease"/>
            <person name="Neafsey D."/>
            <person name="Cheeseman I."/>
            <person name="Volkman S."/>
            <person name="Adams J."/>
            <person name="Walker B."/>
            <person name="Young S.K."/>
            <person name="Zeng Q."/>
            <person name="Gargeya S."/>
            <person name="Fitzgerald M."/>
            <person name="Haas B."/>
            <person name="Abouelleil A."/>
            <person name="Alvarado L."/>
            <person name="Arachchi H.M."/>
            <person name="Berlin A.M."/>
            <person name="Chapman S.B."/>
            <person name="Dewar J."/>
            <person name="Goldberg J."/>
            <person name="Griggs A."/>
            <person name="Gujja S."/>
            <person name="Hansen M."/>
            <person name="Howarth C."/>
            <person name="Imamovic A."/>
            <person name="Larimer J."/>
            <person name="McCowan C."/>
            <person name="Murphy C."/>
            <person name="Neiman D."/>
            <person name="Pearson M."/>
            <person name="Priest M."/>
            <person name="Roberts A."/>
            <person name="Saif S."/>
            <person name="Shea T."/>
            <person name="Sisk P."/>
            <person name="Sykes S."/>
            <person name="Wortman J."/>
            <person name="Nusbaum C."/>
            <person name="Birren B."/>
        </authorList>
    </citation>
    <scope>NUCLEOTIDE SEQUENCE [LARGE SCALE GENOMIC DNA]</scope>
    <source>
        <strain evidence="1 2">MaliPS096_E11</strain>
    </source>
</reference>